<dbReference type="EMBL" id="CP009528">
    <property type="protein sequence ID" value="AKB54630.1"/>
    <property type="molecule type" value="Genomic_DNA"/>
</dbReference>
<dbReference type="InterPro" id="IPR036890">
    <property type="entry name" value="HATPase_C_sf"/>
</dbReference>
<accession>A0A0E3QVH5</accession>
<keyword evidence="7" id="KW-1185">Reference proteome</keyword>
<dbReference type="GO" id="GO:0000155">
    <property type="term" value="F:phosphorelay sensor kinase activity"/>
    <property type="evidence" value="ECO:0007669"/>
    <property type="project" value="TreeGrafter"/>
</dbReference>
<proteinExistence type="predicted"/>
<comment type="catalytic activity">
    <reaction evidence="1">
        <text>ATP + protein L-histidine = ADP + protein N-phospho-L-histidine.</text>
        <dbReference type="EC" id="2.7.13.3"/>
    </reaction>
</comment>
<protein>
    <recommendedName>
        <fullName evidence="2">histidine kinase</fullName>
        <ecNumber evidence="2">2.7.13.3</ecNumber>
    </recommendedName>
</protein>
<evidence type="ECO:0000256" key="1">
    <source>
        <dbReference type="ARBA" id="ARBA00000085"/>
    </source>
</evidence>
<dbReference type="AlphaFoldDB" id="A0A0E3QVH5"/>
<dbReference type="GO" id="GO:0009927">
    <property type="term" value="F:histidine phosphotransfer kinase activity"/>
    <property type="evidence" value="ECO:0007669"/>
    <property type="project" value="TreeGrafter"/>
</dbReference>
<evidence type="ECO:0000313" key="6">
    <source>
        <dbReference type="EMBL" id="AKB54630.1"/>
    </source>
</evidence>
<dbReference type="Proteomes" id="UP000033033">
    <property type="component" value="Chromosome"/>
</dbReference>
<dbReference type="PANTHER" id="PTHR43047:SF72">
    <property type="entry name" value="OSMOSENSING HISTIDINE PROTEIN KINASE SLN1"/>
    <property type="match status" value="1"/>
</dbReference>
<evidence type="ECO:0000256" key="4">
    <source>
        <dbReference type="ARBA" id="ARBA00022777"/>
    </source>
</evidence>
<feature type="domain" description="Histidine kinase/HSP90-like ATPase" evidence="5">
    <location>
        <begin position="3"/>
        <end position="46"/>
    </location>
</feature>
<dbReference type="InterPro" id="IPR003594">
    <property type="entry name" value="HATPase_dom"/>
</dbReference>
<dbReference type="PANTHER" id="PTHR43047">
    <property type="entry name" value="TWO-COMPONENT HISTIDINE PROTEIN KINASE"/>
    <property type="match status" value="1"/>
</dbReference>
<dbReference type="HOGENOM" id="CLU_3113029_0_0_2"/>
<organism evidence="6 7">
    <name type="scientific">Methanosarcina barkeri MS</name>
    <dbReference type="NCBI Taxonomy" id="1434108"/>
    <lineage>
        <taxon>Archaea</taxon>
        <taxon>Methanobacteriati</taxon>
        <taxon>Methanobacteriota</taxon>
        <taxon>Stenosarchaea group</taxon>
        <taxon>Methanomicrobia</taxon>
        <taxon>Methanosarcinales</taxon>
        <taxon>Methanosarcinaceae</taxon>
        <taxon>Methanosarcina</taxon>
    </lineage>
</organism>
<reference evidence="6 7" key="1">
    <citation type="submission" date="2014-07" db="EMBL/GenBank/DDBJ databases">
        <title>Methanogenic archaea and the global carbon cycle.</title>
        <authorList>
            <person name="Henriksen J.R."/>
            <person name="Luke J."/>
            <person name="Reinhart S."/>
            <person name="Benedict M.N."/>
            <person name="Youngblut N.D."/>
            <person name="Metcalf M.E."/>
            <person name="Whitaker R.J."/>
            <person name="Metcalf W.W."/>
        </authorList>
    </citation>
    <scope>NUCLEOTIDE SEQUENCE [LARGE SCALE GENOMIC DNA]</scope>
    <source>
        <strain evidence="6 7">MS</strain>
    </source>
</reference>
<dbReference type="PRINTS" id="PR00344">
    <property type="entry name" value="BCTRLSENSOR"/>
</dbReference>
<dbReference type="KEGG" id="mby:MSBRM_1632"/>
<dbReference type="InterPro" id="IPR004358">
    <property type="entry name" value="Sig_transdc_His_kin-like_C"/>
</dbReference>
<evidence type="ECO:0000313" key="7">
    <source>
        <dbReference type="Proteomes" id="UP000033033"/>
    </source>
</evidence>
<dbReference type="Gene3D" id="3.30.565.10">
    <property type="entry name" value="Histidine kinase-like ATPase, C-terminal domain"/>
    <property type="match status" value="1"/>
</dbReference>
<gene>
    <name evidence="6" type="ORF">MSBRM_1632</name>
</gene>
<evidence type="ECO:0000259" key="5">
    <source>
        <dbReference type="Pfam" id="PF02518"/>
    </source>
</evidence>
<dbReference type="PATRIC" id="fig|1434108.4.peg.2054"/>
<dbReference type="STRING" id="1434108.MSBRM_1632"/>
<sequence>MKGDMVEITVTDTGIGIKPEDQGKLFKPFSQVDSFLSKQYQGTGLGQFAG</sequence>
<evidence type="ECO:0000256" key="3">
    <source>
        <dbReference type="ARBA" id="ARBA00022679"/>
    </source>
</evidence>
<dbReference type="GO" id="GO:0005886">
    <property type="term" value="C:plasma membrane"/>
    <property type="evidence" value="ECO:0007669"/>
    <property type="project" value="TreeGrafter"/>
</dbReference>
<dbReference type="Pfam" id="PF02518">
    <property type="entry name" value="HATPase_c"/>
    <property type="match status" value="1"/>
</dbReference>
<dbReference type="EC" id="2.7.13.3" evidence="2"/>
<keyword evidence="3" id="KW-0808">Transferase</keyword>
<dbReference type="SUPFAM" id="SSF55874">
    <property type="entry name" value="ATPase domain of HSP90 chaperone/DNA topoisomerase II/histidine kinase"/>
    <property type="match status" value="1"/>
</dbReference>
<evidence type="ECO:0000256" key="2">
    <source>
        <dbReference type="ARBA" id="ARBA00012438"/>
    </source>
</evidence>
<keyword evidence="4 6" id="KW-0418">Kinase</keyword>
<name>A0A0E3QVH5_METBA</name>